<protein>
    <recommendedName>
        <fullName evidence="7 8">Small ribosomal subunit protein uS5</fullName>
    </recommendedName>
</protein>
<dbReference type="InterPro" id="IPR020568">
    <property type="entry name" value="Ribosomal_Su5_D2-typ_SF"/>
</dbReference>
<dbReference type="Gene3D" id="3.30.160.20">
    <property type="match status" value="1"/>
</dbReference>
<comment type="domain">
    <text evidence="8">The N-terminal domain interacts with the head of the 30S subunit; the C-terminal domain interacts with the body and contacts protein S4. The interaction surface between S4 and S5 is involved in control of translational fidelity.</text>
</comment>
<name>A0ABM5NEK9_LIBAS</name>
<dbReference type="NCBIfam" id="TIGR01021">
    <property type="entry name" value="rpsE_bact"/>
    <property type="match status" value="1"/>
</dbReference>
<evidence type="ECO:0000256" key="2">
    <source>
        <dbReference type="ARBA" id="ARBA00008945"/>
    </source>
</evidence>
<comment type="function">
    <text evidence="1 8">Located at the back of the 30S subunit body where it stabilizes the conformation of the head with respect to the body.</text>
</comment>
<evidence type="ECO:0000256" key="7">
    <source>
        <dbReference type="ARBA" id="ARBA00035255"/>
    </source>
</evidence>
<evidence type="ECO:0000256" key="6">
    <source>
        <dbReference type="ARBA" id="ARBA00023274"/>
    </source>
</evidence>
<comment type="subunit">
    <text evidence="8">Part of the 30S ribosomal subunit. Contacts proteins S4 and S8.</text>
</comment>
<dbReference type="PROSITE" id="PS50881">
    <property type="entry name" value="S5_DSRBD"/>
    <property type="match status" value="1"/>
</dbReference>
<evidence type="ECO:0000256" key="1">
    <source>
        <dbReference type="ARBA" id="ARBA00003093"/>
    </source>
</evidence>
<dbReference type="EMBL" id="CP004005">
    <property type="protein sequence ID" value="AGH16484.1"/>
    <property type="molecule type" value="Genomic_DNA"/>
</dbReference>
<evidence type="ECO:0000313" key="12">
    <source>
        <dbReference type="Proteomes" id="UP000011820"/>
    </source>
</evidence>
<accession>A0ABM5NEK9</accession>
<keyword evidence="3 8" id="KW-0699">rRNA-binding</keyword>
<comment type="similarity">
    <text evidence="2 8 9">Belongs to the universal ribosomal protein uS5 family.</text>
</comment>
<feature type="domain" description="S5 DRBM" evidence="10">
    <location>
        <begin position="22"/>
        <end position="85"/>
    </location>
</feature>
<evidence type="ECO:0000256" key="9">
    <source>
        <dbReference type="RuleBase" id="RU003823"/>
    </source>
</evidence>
<keyword evidence="6 8" id="KW-0687">Ribonucleoprotein</keyword>
<dbReference type="SUPFAM" id="SSF54211">
    <property type="entry name" value="Ribosomal protein S5 domain 2-like"/>
    <property type="match status" value="1"/>
</dbReference>
<dbReference type="InterPro" id="IPR005712">
    <property type="entry name" value="Ribosomal_uS5_bac-type"/>
</dbReference>
<dbReference type="Pfam" id="PF00333">
    <property type="entry name" value="Ribosomal_S5"/>
    <property type="match status" value="1"/>
</dbReference>
<evidence type="ECO:0000256" key="8">
    <source>
        <dbReference type="HAMAP-Rule" id="MF_01307"/>
    </source>
</evidence>
<evidence type="ECO:0000256" key="4">
    <source>
        <dbReference type="ARBA" id="ARBA00022884"/>
    </source>
</evidence>
<dbReference type="InterPro" id="IPR005324">
    <property type="entry name" value="Ribosomal_uS5_C"/>
</dbReference>
<dbReference type="HAMAP" id="MF_01307_B">
    <property type="entry name" value="Ribosomal_uS5_B"/>
    <property type="match status" value="1"/>
</dbReference>
<sequence>MAQKERSQRDNWQNREERDNSIVDRIVAINRVSTALPGGRRFAFSVLVVVGDTKSKVGFAHSTAREVPEAVRKATEAAKRNMISVSLLDGRTLHHDGVGRHGAGKVIMRSAMAGTGVIAGGAIRAVCEVLGMHDVVAKSIGSSNPHNVIRATFEVLRSQSHPRDVANRRGIKHSLLQARRVVSSKSSSYSRDSKNKGGN</sequence>
<dbReference type="PANTHER" id="PTHR48277:SF1">
    <property type="entry name" value="MITOCHONDRIAL RIBOSOMAL PROTEIN S5"/>
    <property type="match status" value="1"/>
</dbReference>
<keyword evidence="12" id="KW-1185">Reference proteome</keyword>
<dbReference type="Pfam" id="PF03719">
    <property type="entry name" value="Ribosomal_S5_C"/>
    <property type="match status" value="1"/>
</dbReference>
<evidence type="ECO:0000256" key="5">
    <source>
        <dbReference type="ARBA" id="ARBA00022980"/>
    </source>
</evidence>
<dbReference type="GO" id="GO:0005840">
    <property type="term" value="C:ribosome"/>
    <property type="evidence" value="ECO:0007669"/>
    <property type="project" value="UniProtKB-KW"/>
</dbReference>
<reference evidence="11 12" key="1">
    <citation type="journal article" date="2013" name="Genome Announc.">
        <title>Complete Genome Sequence of a Chinese Strain of 'Candidatus Liberibacter asiaticus'.</title>
        <authorList>
            <person name="Lin H."/>
            <person name="Han C.S."/>
            <person name="Liu B."/>
            <person name="Lou B."/>
            <person name="Bai X."/>
            <person name="Deng C."/>
            <person name="Civerolo E.L."/>
            <person name="Gupta G."/>
        </authorList>
    </citation>
    <scope>NUCLEOTIDE SEQUENCE [LARGE SCALE GENOMIC DNA]</scope>
    <source>
        <strain evidence="12">gxpsy</strain>
    </source>
</reference>
<organism evidence="11 12">
    <name type="scientific">Candidatus Liberibacter asiaticus str. gxpsy</name>
    <dbReference type="NCBI Taxonomy" id="1174529"/>
    <lineage>
        <taxon>Bacteria</taxon>
        <taxon>Pseudomonadati</taxon>
        <taxon>Pseudomonadota</taxon>
        <taxon>Alphaproteobacteria</taxon>
        <taxon>Hyphomicrobiales</taxon>
        <taxon>Rhizobiaceae</taxon>
        <taxon>Liberibacter</taxon>
    </lineage>
</organism>
<gene>
    <name evidence="8" type="primary">rpsE</name>
    <name evidence="11" type="ORF">WSI_00560</name>
</gene>
<dbReference type="GeneID" id="93076483"/>
<comment type="function">
    <text evidence="8">With S4 and S12 plays an important role in translational accuracy.</text>
</comment>
<dbReference type="Proteomes" id="UP000011820">
    <property type="component" value="Chromosome"/>
</dbReference>
<dbReference type="PANTHER" id="PTHR48277">
    <property type="entry name" value="MITOCHONDRIAL RIBOSOMAL PROTEIN S5"/>
    <property type="match status" value="1"/>
</dbReference>
<dbReference type="InterPro" id="IPR013810">
    <property type="entry name" value="Ribosomal_uS5_N"/>
</dbReference>
<dbReference type="InterPro" id="IPR000851">
    <property type="entry name" value="Ribosomal_uS5"/>
</dbReference>
<dbReference type="SUPFAM" id="SSF54768">
    <property type="entry name" value="dsRNA-binding domain-like"/>
    <property type="match status" value="1"/>
</dbReference>
<dbReference type="InterPro" id="IPR014721">
    <property type="entry name" value="Ribsml_uS5_D2-typ_fold_subgr"/>
</dbReference>
<dbReference type="RefSeq" id="WP_012778464.1">
    <property type="nucleotide sequence ID" value="NC_020549.1"/>
</dbReference>
<evidence type="ECO:0000313" key="11">
    <source>
        <dbReference type="EMBL" id="AGH16484.1"/>
    </source>
</evidence>
<proteinExistence type="inferred from homology"/>
<keyword evidence="5 8" id="KW-0689">Ribosomal protein</keyword>
<keyword evidence="4 8" id="KW-0694">RNA-binding</keyword>
<dbReference type="Gene3D" id="3.30.230.10">
    <property type="match status" value="1"/>
</dbReference>
<evidence type="ECO:0000256" key="3">
    <source>
        <dbReference type="ARBA" id="ARBA00022730"/>
    </source>
</evidence>
<evidence type="ECO:0000259" key="10">
    <source>
        <dbReference type="PROSITE" id="PS50881"/>
    </source>
</evidence>